<dbReference type="GO" id="GO:0019310">
    <property type="term" value="P:inositol catabolic process"/>
    <property type="evidence" value="ECO:0007669"/>
    <property type="project" value="InterPro"/>
</dbReference>
<dbReference type="GO" id="GO:0008880">
    <property type="term" value="F:glucuronate isomerase activity"/>
    <property type="evidence" value="ECO:0007669"/>
    <property type="project" value="InterPro"/>
</dbReference>
<dbReference type="Gene3D" id="2.60.120.10">
    <property type="entry name" value="Jelly Rolls"/>
    <property type="match status" value="2"/>
</dbReference>
<protein>
    <recommendedName>
        <fullName evidence="3">5-deoxy-glucuronate isomerase</fullName>
    </recommendedName>
</protein>
<proteinExistence type="predicted"/>
<keyword evidence="1" id="KW-0413">Isomerase</keyword>
<gene>
    <name evidence="2" type="ORF">S01H4_35987</name>
</gene>
<dbReference type="PANTHER" id="PTHR39193">
    <property type="entry name" value="5-DEOXY-GLUCURONATE ISOMERASE"/>
    <property type="match status" value="1"/>
</dbReference>
<dbReference type="InterPro" id="IPR011051">
    <property type="entry name" value="RmlC_Cupin_sf"/>
</dbReference>
<dbReference type="InterPro" id="IPR014710">
    <property type="entry name" value="RmlC-like_jellyroll"/>
</dbReference>
<dbReference type="InterPro" id="IPR024203">
    <property type="entry name" value="Deoxy-glucuronate_isom_IolB"/>
</dbReference>
<dbReference type="PIRSF" id="PIRSF036628">
    <property type="entry name" value="IolB"/>
    <property type="match status" value="1"/>
</dbReference>
<dbReference type="SUPFAM" id="SSF51182">
    <property type="entry name" value="RmlC-like cupins"/>
    <property type="match status" value="1"/>
</dbReference>
<feature type="non-terminal residue" evidence="2">
    <location>
        <position position="231"/>
    </location>
</feature>
<dbReference type="PANTHER" id="PTHR39193:SF1">
    <property type="entry name" value="5-DEOXY-GLUCURONATE ISOMERASE"/>
    <property type="match status" value="1"/>
</dbReference>
<evidence type="ECO:0000313" key="2">
    <source>
        <dbReference type="EMBL" id="GAG83031.1"/>
    </source>
</evidence>
<dbReference type="Pfam" id="PF04962">
    <property type="entry name" value="KduI"/>
    <property type="match status" value="1"/>
</dbReference>
<comment type="caution">
    <text evidence="2">The sequence shown here is derived from an EMBL/GenBank/DDBJ whole genome shotgun (WGS) entry which is preliminary data.</text>
</comment>
<dbReference type="EMBL" id="BART01019191">
    <property type="protein sequence ID" value="GAG83031.1"/>
    <property type="molecule type" value="Genomic_DNA"/>
</dbReference>
<dbReference type="InterPro" id="IPR021120">
    <property type="entry name" value="KduI/IolB_isomerase"/>
</dbReference>
<evidence type="ECO:0000256" key="1">
    <source>
        <dbReference type="ARBA" id="ARBA00023235"/>
    </source>
</evidence>
<sequence>MNLKIRQKLEKGYVSIIEGKEGIKLIHLGILRLKKGERFDGPPLNDRETALVILSGSCDIFCGAEHFLKIGNRGAVFEGPATALYIPAGNGYRIIANSGLEVAIITAPAQKRGNPVLIKPDQVKIEKRGKDNYRREIHNIMVNNIGAETLLVGETFNESGQWSSYPPHKHDEDNLPQEAKLEEVYFYKVYPEQGFGIQRIYSADKQLDEVYVVENNDVVLIPKGYHPVVAA</sequence>
<dbReference type="NCBIfam" id="TIGR04378">
    <property type="entry name" value="myo_inos_iolB"/>
    <property type="match status" value="1"/>
</dbReference>
<evidence type="ECO:0008006" key="3">
    <source>
        <dbReference type="Google" id="ProtNLM"/>
    </source>
</evidence>
<organism evidence="2">
    <name type="scientific">marine sediment metagenome</name>
    <dbReference type="NCBI Taxonomy" id="412755"/>
    <lineage>
        <taxon>unclassified sequences</taxon>
        <taxon>metagenomes</taxon>
        <taxon>ecological metagenomes</taxon>
    </lineage>
</organism>
<reference evidence="2" key="1">
    <citation type="journal article" date="2014" name="Front. Microbiol.">
        <title>High frequency of phylogenetically diverse reductive dehalogenase-homologous genes in deep subseafloor sedimentary metagenomes.</title>
        <authorList>
            <person name="Kawai M."/>
            <person name="Futagami T."/>
            <person name="Toyoda A."/>
            <person name="Takaki Y."/>
            <person name="Nishi S."/>
            <person name="Hori S."/>
            <person name="Arai W."/>
            <person name="Tsubouchi T."/>
            <person name="Morono Y."/>
            <person name="Uchiyama I."/>
            <person name="Ito T."/>
            <person name="Fujiyama A."/>
            <person name="Inagaki F."/>
            <person name="Takami H."/>
        </authorList>
    </citation>
    <scope>NUCLEOTIDE SEQUENCE</scope>
    <source>
        <strain evidence="2">Expedition CK06-06</strain>
    </source>
</reference>
<dbReference type="AlphaFoldDB" id="X1CFN0"/>
<accession>X1CFN0</accession>
<name>X1CFN0_9ZZZZ</name>